<reference evidence="1 2" key="2">
    <citation type="journal article" date="2019" name="G3 (Bethesda)">
        <title>Hybrid Assembly of the Genome of the Entomopathogenic Nematode Steinernema carpocapsae Identifies the X-Chromosome.</title>
        <authorList>
            <person name="Serra L."/>
            <person name="Macchietto M."/>
            <person name="Macias-Munoz A."/>
            <person name="McGill C.J."/>
            <person name="Rodriguez I.M."/>
            <person name="Rodriguez B."/>
            <person name="Murad R."/>
            <person name="Mortazavi A."/>
        </authorList>
    </citation>
    <scope>NUCLEOTIDE SEQUENCE [LARGE SCALE GENOMIC DNA]</scope>
    <source>
        <strain evidence="1 2">ALL</strain>
    </source>
</reference>
<accession>A0A4U5LZ68</accession>
<evidence type="ECO:0000313" key="1">
    <source>
        <dbReference type="EMBL" id="TKR61636.1"/>
    </source>
</evidence>
<organism evidence="1 2">
    <name type="scientific">Steinernema carpocapsae</name>
    <name type="common">Entomopathogenic nematode</name>
    <dbReference type="NCBI Taxonomy" id="34508"/>
    <lineage>
        <taxon>Eukaryota</taxon>
        <taxon>Metazoa</taxon>
        <taxon>Ecdysozoa</taxon>
        <taxon>Nematoda</taxon>
        <taxon>Chromadorea</taxon>
        <taxon>Rhabditida</taxon>
        <taxon>Tylenchina</taxon>
        <taxon>Panagrolaimomorpha</taxon>
        <taxon>Strongyloidoidea</taxon>
        <taxon>Steinernematidae</taxon>
        <taxon>Steinernema</taxon>
    </lineage>
</organism>
<evidence type="ECO:0000313" key="2">
    <source>
        <dbReference type="Proteomes" id="UP000298663"/>
    </source>
</evidence>
<comment type="caution">
    <text evidence="1">The sequence shown here is derived from an EMBL/GenBank/DDBJ whole genome shotgun (WGS) entry which is preliminary data.</text>
</comment>
<sequence length="167" mass="19331">MKRIFIKRSREAIFKANRTMLRRILPVLLGFFVLKTGACTPKGIIPGNRPGGRPGNSSNDSDGIITVYTNQGFGSKEKNAEYVSQFQCYFQFSRIMKGWDVLNEENRWGRHYKRVVEADATKKIRIIYTIKETNQCEHALEHGYDKYAELKLLLNVSSVLTNRYNKF</sequence>
<keyword evidence="2" id="KW-1185">Reference proteome</keyword>
<proteinExistence type="predicted"/>
<name>A0A4U5LZ68_STECR</name>
<dbReference type="AlphaFoldDB" id="A0A4U5LZ68"/>
<protein>
    <submittedName>
        <fullName evidence="1">Uncharacterized protein</fullName>
    </submittedName>
</protein>
<gene>
    <name evidence="1" type="ORF">L596_028724</name>
</gene>
<reference evidence="1 2" key="1">
    <citation type="journal article" date="2015" name="Genome Biol.">
        <title>Comparative genomics of Steinernema reveals deeply conserved gene regulatory networks.</title>
        <authorList>
            <person name="Dillman A.R."/>
            <person name="Macchietto M."/>
            <person name="Porter C.F."/>
            <person name="Rogers A."/>
            <person name="Williams B."/>
            <person name="Antoshechkin I."/>
            <person name="Lee M.M."/>
            <person name="Goodwin Z."/>
            <person name="Lu X."/>
            <person name="Lewis E.E."/>
            <person name="Goodrich-Blair H."/>
            <person name="Stock S.P."/>
            <person name="Adams B.J."/>
            <person name="Sternberg P.W."/>
            <person name="Mortazavi A."/>
        </authorList>
    </citation>
    <scope>NUCLEOTIDE SEQUENCE [LARGE SCALE GENOMIC DNA]</scope>
    <source>
        <strain evidence="1 2">ALL</strain>
    </source>
</reference>
<dbReference type="EMBL" id="AZBU02000011">
    <property type="protein sequence ID" value="TKR61636.1"/>
    <property type="molecule type" value="Genomic_DNA"/>
</dbReference>
<dbReference type="Proteomes" id="UP000298663">
    <property type="component" value="Unassembled WGS sequence"/>
</dbReference>